<sequence length="77" mass="8876">MPKQIQNITLTKAIVSCIKEIRKSKKITLEVFYFDTGIHLARIEQGNQNISVATLAKICDYLQISLSDFFLMVEKKR</sequence>
<dbReference type="PROSITE" id="PS50943">
    <property type="entry name" value="HTH_CROC1"/>
    <property type="match status" value="1"/>
</dbReference>
<evidence type="ECO:0000259" key="1">
    <source>
        <dbReference type="PROSITE" id="PS50943"/>
    </source>
</evidence>
<dbReference type="SUPFAM" id="SSF47413">
    <property type="entry name" value="lambda repressor-like DNA-binding domains"/>
    <property type="match status" value="1"/>
</dbReference>
<dbReference type="Gene3D" id="1.10.260.40">
    <property type="entry name" value="lambda repressor-like DNA-binding domains"/>
    <property type="match status" value="1"/>
</dbReference>
<protein>
    <submittedName>
        <fullName evidence="2">Helix-turn-helix transcriptional regulator</fullName>
    </submittedName>
</protein>
<keyword evidence="3" id="KW-1185">Reference proteome</keyword>
<dbReference type="RefSeq" id="WP_342695753.1">
    <property type="nucleotide sequence ID" value="NZ_JBCGDO010000008.1"/>
</dbReference>
<evidence type="ECO:0000313" key="2">
    <source>
        <dbReference type="EMBL" id="MEM0542547.1"/>
    </source>
</evidence>
<proteinExistence type="predicted"/>
<dbReference type="EMBL" id="JBCGDO010000008">
    <property type="protein sequence ID" value="MEM0542547.1"/>
    <property type="molecule type" value="Genomic_DNA"/>
</dbReference>
<dbReference type="InterPro" id="IPR001387">
    <property type="entry name" value="Cro/C1-type_HTH"/>
</dbReference>
<evidence type="ECO:0000313" key="3">
    <source>
        <dbReference type="Proteomes" id="UP001460072"/>
    </source>
</evidence>
<dbReference type="SMART" id="SM00530">
    <property type="entry name" value="HTH_XRE"/>
    <property type="match status" value="1"/>
</dbReference>
<gene>
    <name evidence="2" type="ORF">WFZ85_07950</name>
</gene>
<dbReference type="Proteomes" id="UP001460072">
    <property type="component" value="Unassembled WGS sequence"/>
</dbReference>
<organism evidence="2 3">
    <name type="scientific">Flavobacterium aureirubrum</name>
    <dbReference type="NCBI Taxonomy" id="3133147"/>
    <lineage>
        <taxon>Bacteria</taxon>
        <taxon>Pseudomonadati</taxon>
        <taxon>Bacteroidota</taxon>
        <taxon>Flavobacteriia</taxon>
        <taxon>Flavobacteriales</taxon>
        <taxon>Flavobacteriaceae</taxon>
        <taxon>Flavobacterium</taxon>
    </lineage>
</organism>
<feature type="domain" description="HTH cro/C1-type" evidence="1">
    <location>
        <begin position="18"/>
        <end position="69"/>
    </location>
</feature>
<reference evidence="2 3" key="1">
    <citation type="submission" date="2024-03" db="EMBL/GenBank/DDBJ databases">
        <title>Two novel species of the genus Flavobacterium exhibiting potentially degradation of complex polysaccharides.</title>
        <authorList>
            <person name="Lian X."/>
        </authorList>
    </citation>
    <scope>NUCLEOTIDE SEQUENCE [LARGE SCALE GENOMIC DNA]</scope>
    <source>
        <strain evidence="3">j3</strain>
    </source>
</reference>
<dbReference type="CDD" id="cd00093">
    <property type="entry name" value="HTH_XRE"/>
    <property type="match status" value="1"/>
</dbReference>
<dbReference type="InterPro" id="IPR010982">
    <property type="entry name" value="Lambda_DNA-bd_dom_sf"/>
</dbReference>
<comment type="caution">
    <text evidence="2">The sequence shown here is derived from an EMBL/GenBank/DDBJ whole genome shotgun (WGS) entry which is preliminary data.</text>
</comment>
<name>A0ABU9N495_9FLAO</name>
<accession>A0ABU9N495</accession>
<dbReference type="Pfam" id="PF01381">
    <property type="entry name" value="HTH_3"/>
    <property type="match status" value="1"/>
</dbReference>